<feature type="compositionally biased region" description="Polar residues" evidence="4">
    <location>
        <begin position="737"/>
        <end position="758"/>
    </location>
</feature>
<dbReference type="GO" id="GO:0008270">
    <property type="term" value="F:zinc ion binding"/>
    <property type="evidence" value="ECO:0007669"/>
    <property type="project" value="InterPro"/>
</dbReference>
<feature type="active site" description="Proton donor/acceptor" evidence="3">
    <location>
        <position position="658"/>
    </location>
</feature>
<dbReference type="Gene3D" id="2.60.40.3120">
    <property type="match status" value="1"/>
</dbReference>
<dbReference type="AlphaFoldDB" id="A0A5N5TGP1"/>
<dbReference type="Gene3D" id="3.40.630.10">
    <property type="entry name" value="Zn peptidases"/>
    <property type="match status" value="2"/>
</dbReference>
<comment type="similarity">
    <text evidence="2 3">Belongs to the peptidase M14 family.</text>
</comment>
<evidence type="ECO:0000256" key="3">
    <source>
        <dbReference type="PROSITE-ProRule" id="PRU01379"/>
    </source>
</evidence>
<feature type="compositionally biased region" description="Basic and acidic residues" evidence="4">
    <location>
        <begin position="765"/>
        <end position="781"/>
    </location>
</feature>
<accession>A0A5N5TGP1</accession>
<dbReference type="Proteomes" id="UP000326759">
    <property type="component" value="Unassembled WGS sequence"/>
</dbReference>
<dbReference type="GO" id="GO:0006508">
    <property type="term" value="P:proteolysis"/>
    <property type="evidence" value="ECO:0007669"/>
    <property type="project" value="InterPro"/>
</dbReference>
<keyword evidence="6" id="KW-0378">Hydrolase</keyword>
<evidence type="ECO:0000259" key="5">
    <source>
        <dbReference type="PROSITE" id="PS52035"/>
    </source>
</evidence>
<dbReference type="OrthoDB" id="10253041at2759"/>
<comment type="caution">
    <text evidence="6">The sequence shown here is derived from an EMBL/GenBank/DDBJ whole genome shotgun (WGS) entry which is preliminary data.</text>
</comment>
<sequence>MDFVLGPFSFSSNFECGNLAKVLPIHLPGCAGVSSHKVSKNLSHSRGNDVNQVDYEFNLWTRPDCGGTEFENNNRTWFCFCIKGGTVGEKVQLSVMNLNKQSKLYSQGMQPVVKCVGDCAQSQNWERIKEKCSYRSEDNSTVITWIHTVPPENKSTYYAFTYPYTYTELQSFLSILDQRFSTDSSSLYYYRELLTTSLDGSRVDLVTITSHLGKLEEREDRLDDLFPEWSFPRPHRFEGKKVVFVSARVHPGETPSSFVLNGFINFIVSSDSRAKKLRDIFIFKIIPMLNPDGVIRGHYRSDQRGINLNRVYNNPSAKFHPTIYAVKKLILYYHKMSSETTLNVCDDGITSNVKGDLQIPTPEKSTPSLLDEDTCHSFSDAVINKSKNTSTISGNVNKPHSVLDADEPSVSGWDCSSNMSADSLCRSGNIQKTWEEIQEESNKLYSGGETGVTSMFGSMSPLHDFKILNKDTFKSPSKSGGVILNMENLRSNLSNESDFILSREEPQSDLGISHSSSPKQTSYLFHTDERKESSVLQIPSRDIPSLDKFTTLHSTNFLSSVLGDSKSNLFMYIDLHGHASKRGIFMYGNWFENPVLMVENMLYPRLLAVNCSNFDFGACNFSERNMYHRDRRDGMSKEGSGRVSVMRATGLIRSYTLECNYNTGRHYSPIPSQGSQGRPLYSVPPKYTPTIFEDCGHKLGISLHNLIEGSDSSKSPSAASIDINSLRTELYNALSNAGVSPRTSNVSSCSVSGLTQSPKLGSLKTTKDLKSSSEERTDKTPTSKNKKSLLTKANSPGGTFSQKIGNIYSYTGNRRPSLSSTVDTENQEPLSPRIRSTKPKTVKNKKDTSIIDTTTVKTKKIRYKSSKKLSSSQTLLYKEIGEASHYFIRREVEFTQT</sequence>
<protein>
    <submittedName>
        <fullName evidence="6">Cytosolic carboxypeptidase-like protein 5</fullName>
    </submittedName>
</protein>
<keyword evidence="7" id="KW-1185">Reference proteome</keyword>
<evidence type="ECO:0000256" key="2">
    <source>
        <dbReference type="ARBA" id="ARBA00005988"/>
    </source>
</evidence>
<proteinExistence type="inferred from homology"/>
<gene>
    <name evidence="6" type="primary">agbl5</name>
    <name evidence="6" type="ORF">Anas_04119</name>
</gene>
<dbReference type="PROSITE" id="PS52035">
    <property type="entry name" value="PEPTIDASE_M14"/>
    <property type="match status" value="1"/>
</dbReference>
<keyword evidence="6" id="KW-0645">Protease</keyword>
<reference evidence="6 7" key="1">
    <citation type="journal article" date="2019" name="PLoS Biol.">
        <title>Sex chromosomes control vertical transmission of feminizing Wolbachia symbionts in an isopod.</title>
        <authorList>
            <person name="Becking T."/>
            <person name="Chebbi M.A."/>
            <person name="Giraud I."/>
            <person name="Moumen B."/>
            <person name="Laverre T."/>
            <person name="Caubet Y."/>
            <person name="Peccoud J."/>
            <person name="Gilbert C."/>
            <person name="Cordaux R."/>
        </authorList>
    </citation>
    <scope>NUCLEOTIDE SEQUENCE [LARGE SCALE GENOMIC DNA]</scope>
    <source>
        <strain evidence="6">ANa2</strain>
        <tissue evidence="6">Whole body excluding digestive tract and cuticle</tissue>
    </source>
</reference>
<dbReference type="PANTHER" id="PTHR12756">
    <property type="entry name" value="CYTOSOLIC CARBOXYPEPTIDASE"/>
    <property type="match status" value="1"/>
</dbReference>
<evidence type="ECO:0000313" key="6">
    <source>
        <dbReference type="EMBL" id="KAB7504325.1"/>
    </source>
</evidence>
<evidence type="ECO:0000256" key="4">
    <source>
        <dbReference type="SAM" id="MobiDB-lite"/>
    </source>
</evidence>
<name>A0A5N5TGP1_9CRUS</name>
<dbReference type="InterPro" id="IPR050821">
    <property type="entry name" value="Cytosolic_carboxypeptidase"/>
</dbReference>
<feature type="compositionally biased region" description="Polar residues" evidence="4">
    <location>
        <begin position="791"/>
        <end position="829"/>
    </location>
</feature>
<evidence type="ECO:0000313" key="7">
    <source>
        <dbReference type="Proteomes" id="UP000326759"/>
    </source>
</evidence>
<keyword evidence="6" id="KW-0121">Carboxypeptidase</keyword>
<feature type="region of interest" description="Disordered" evidence="4">
    <location>
        <begin position="737"/>
        <end position="834"/>
    </location>
</feature>
<dbReference type="InterPro" id="IPR000834">
    <property type="entry name" value="Peptidase_M14"/>
</dbReference>
<dbReference type="SUPFAM" id="SSF53187">
    <property type="entry name" value="Zn-dependent exopeptidases"/>
    <property type="match status" value="2"/>
</dbReference>
<dbReference type="GO" id="GO:0004181">
    <property type="term" value="F:metallocarboxypeptidase activity"/>
    <property type="evidence" value="ECO:0007669"/>
    <property type="project" value="InterPro"/>
</dbReference>
<organism evidence="6 7">
    <name type="scientific">Armadillidium nasatum</name>
    <dbReference type="NCBI Taxonomy" id="96803"/>
    <lineage>
        <taxon>Eukaryota</taxon>
        <taxon>Metazoa</taxon>
        <taxon>Ecdysozoa</taxon>
        <taxon>Arthropoda</taxon>
        <taxon>Crustacea</taxon>
        <taxon>Multicrustacea</taxon>
        <taxon>Malacostraca</taxon>
        <taxon>Eumalacostraca</taxon>
        <taxon>Peracarida</taxon>
        <taxon>Isopoda</taxon>
        <taxon>Oniscidea</taxon>
        <taxon>Crinocheta</taxon>
        <taxon>Armadillidiidae</taxon>
        <taxon>Armadillidium</taxon>
    </lineage>
</organism>
<dbReference type="Pfam" id="PF00246">
    <property type="entry name" value="Peptidase_M14"/>
    <property type="match status" value="1"/>
</dbReference>
<dbReference type="PANTHER" id="PTHR12756:SF12">
    <property type="entry name" value="CYTOSOLIC CARBOXYPEPTIDASE-LIKE PROTEIN 5"/>
    <property type="match status" value="1"/>
</dbReference>
<feature type="domain" description="Peptidase M14" evidence="5">
    <location>
        <begin position="162"/>
        <end position="688"/>
    </location>
</feature>
<evidence type="ECO:0000256" key="1">
    <source>
        <dbReference type="ARBA" id="ARBA00001947"/>
    </source>
</evidence>
<dbReference type="EMBL" id="SEYY01003403">
    <property type="protein sequence ID" value="KAB7504325.1"/>
    <property type="molecule type" value="Genomic_DNA"/>
</dbReference>
<comment type="cofactor">
    <cofactor evidence="1">
        <name>Zn(2+)</name>
        <dbReference type="ChEBI" id="CHEBI:29105"/>
    </cofactor>
</comment>